<dbReference type="InterPro" id="IPR034085">
    <property type="entry name" value="TOG"/>
</dbReference>
<reference evidence="2" key="1">
    <citation type="submission" date="2019-09" db="EMBL/GenBank/DDBJ databases">
        <title>Draft genome information of white flower Hibiscus syriacus.</title>
        <authorList>
            <person name="Kim Y.-M."/>
        </authorList>
    </citation>
    <scope>NUCLEOTIDE SEQUENCE [LARGE SCALE GENOMIC DNA]</scope>
    <source>
        <strain evidence="2">YM2019G1</strain>
    </source>
</reference>
<dbReference type="Proteomes" id="UP000436088">
    <property type="component" value="Unassembled WGS sequence"/>
</dbReference>
<organism evidence="2 3">
    <name type="scientific">Hibiscus syriacus</name>
    <name type="common">Rose of Sharon</name>
    <dbReference type="NCBI Taxonomy" id="106335"/>
    <lineage>
        <taxon>Eukaryota</taxon>
        <taxon>Viridiplantae</taxon>
        <taxon>Streptophyta</taxon>
        <taxon>Embryophyta</taxon>
        <taxon>Tracheophyta</taxon>
        <taxon>Spermatophyta</taxon>
        <taxon>Magnoliopsida</taxon>
        <taxon>eudicotyledons</taxon>
        <taxon>Gunneridae</taxon>
        <taxon>Pentapetalae</taxon>
        <taxon>rosids</taxon>
        <taxon>malvids</taxon>
        <taxon>Malvales</taxon>
        <taxon>Malvaceae</taxon>
        <taxon>Malvoideae</taxon>
        <taxon>Hibiscus</taxon>
    </lineage>
</organism>
<dbReference type="Gene3D" id="1.25.10.10">
    <property type="entry name" value="Leucine-rich Repeat Variant"/>
    <property type="match status" value="1"/>
</dbReference>
<evidence type="ECO:0000259" key="1">
    <source>
        <dbReference type="SMART" id="SM01349"/>
    </source>
</evidence>
<dbReference type="GO" id="GO:0005881">
    <property type="term" value="C:cytoplasmic microtubule"/>
    <property type="evidence" value="ECO:0007669"/>
    <property type="project" value="TreeGrafter"/>
</dbReference>
<accession>A0A6A3CH82</accession>
<dbReference type="GO" id="GO:0000226">
    <property type="term" value="P:microtubule cytoskeleton organization"/>
    <property type="evidence" value="ECO:0007669"/>
    <property type="project" value="TreeGrafter"/>
</dbReference>
<gene>
    <name evidence="2" type="ORF">F3Y22_tig00006753pilonHSYRG00049</name>
</gene>
<dbReference type="PANTHER" id="PTHR21567">
    <property type="entry name" value="CLASP"/>
    <property type="match status" value="1"/>
</dbReference>
<evidence type="ECO:0000313" key="3">
    <source>
        <dbReference type="Proteomes" id="UP000436088"/>
    </source>
</evidence>
<proteinExistence type="predicted"/>
<comment type="caution">
    <text evidence="2">The sequence shown here is derived from an EMBL/GenBank/DDBJ whole genome shotgun (WGS) entry which is preliminary data.</text>
</comment>
<feature type="domain" description="TOG" evidence="1">
    <location>
        <begin position="55"/>
        <end position="282"/>
    </location>
</feature>
<dbReference type="InterPro" id="IPR016024">
    <property type="entry name" value="ARM-type_fold"/>
</dbReference>
<evidence type="ECO:0000313" key="2">
    <source>
        <dbReference type="EMBL" id="KAE8726469.1"/>
    </source>
</evidence>
<dbReference type="AlphaFoldDB" id="A0A6A3CH82"/>
<protein>
    <submittedName>
        <fullName evidence="2">GRIM-19 protein isoform 1</fullName>
    </submittedName>
</protein>
<dbReference type="InterPro" id="IPR011989">
    <property type="entry name" value="ARM-like"/>
</dbReference>
<dbReference type="EMBL" id="VEPZ02000360">
    <property type="protein sequence ID" value="KAE8726469.1"/>
    <property type="molecule type" value="Genomic_DNA"/>
</dbReference>
<sequence>MHQKHLRLLTEGGSNNAFICTTTGADENVKSPLGHHDGVDCEIVMNSCQASFCFDMNMNTSSNHLEISNNESATIRQEALKQLMEASKDSNHLIWTKHFNQIMKVFIEVLDDPDSSTRELTLQLVADMVNKQKDAMEDSIELVIEKLLNIANDAVSKVSTEAEKCLSSILFEYDPFKCLSVIVALLFTEDEKTLIFCIKTLTKLVNRLSQEELLAQLPSFLPVLLCTFRNRSAEVRKTVVSCLVNIYITLGKAFRPYLRDLNGTQLRLVTLYTNRISQFRKGTCVEAIN</sequence>
<dbReference type="SUPFAM" id="SSF48371">
    <property type="entry name" value="ARM repeat"/>
    <property type="match status" value="1"/>
</dbReference>
<dbReference type="PANTHER" id="PTHR21567:SF74">
    <property type="entry name" value="CLIP-ASSOCIATED PROTEIN-LIKE ISOFORM X1"/>
    <property type="match status" value="1"/>
</dbReference>
<keyword evidence="3" id="KW-1185">Reference proteome</keyword>
<dbReference type="SMART" id="SM01349">
    <property type="entry name" value="TOG"/>
    <property type="match status" value="1"/>
</dbReference>
<name>A0A6A3CH82_HIBSY</name>
<dbReference type="GO" id="GO:0008017">
    <property type="term" value="F:microtubule binding"/>
    <property type="evidence" value="ECO:0007669"/>
    <property type="project" value="TreeGrafter"/>
</dbReference>